<evidence type="ECO:0000256" key="1">
    <source>
        <dbReference type="SAM" id="MobiDB-lite"/>
    </source>
</evidence>
<evidence type="ECO:0000313" key="3">
    <source>
        <dbReference type="Proteomes" id="UP001162881"/>
    </source>
</evidence>
<gene>
    <name evidence="2" type="ORF">MTR62_01090</name>
</gene>
<keyword evidence="3" id="KW-1185">Reference proteome</keyword>
<dbReference type="Gene3D" id="1.25.40.10">
    <property type="entry name" value="Tetratricopeptide repeat domain"/>
    <property type="match status" value="1"/>
</dbReference>
<dbReference type="RefSeq" id="WP_244016429.1">
    <property type="nucleotide sequence ID" value="NZ_JALHLF010000002.1"/>
</dbReference>
<dbReference type="EMBL" id="JALHLF010000002">
    <property type="protein sequence ID" value="MCJ2181309.1"/>
    <property type="molecule type" value="Genomic_DNA"/>
</dbReference>
<sequence>MTWVLVIALALVALGLALFVFKVPAGGREAVAAALLLGLAGYVLQGRPSLPASPSKVSDTTSQEAAFLVAARQKITNSTIPPTNRYVVIGDAFARNGQTGDAARVLLGAVEDEPKNSDAWLALANTLVAHSEGSLTPAATFAFQKAAKADPKSPGPPFFLGLAMAQSGDYAQARAIWVALLQSAPADAPWRPALAAELERLDAFLKALQKRQKDLATPEQSAPQGAAADASSTTND</sequence>
<dbReference type="Proteomes" id="UP001162881">
    <property type="component" value="Unassembled WGS sequence"/>
</dbReference>
<reference evidence="2" key="1">
    <citation type="submission" date="2022-03" db="EMBL/GenBank/DDBJ databases">
        <title>Identification of a novel bacterium isolated from mangrove sediments.</title>
        <authorList>
            <person name="Pan X."/>
        </authorList>
    </citation>
    <scope>NUCLEOTIDE SEQUENCE</scope>
    <source>
        <strain evidence="2">B1949</strain>
    </source>
</reference>
<proteinExistence type="predicted"/>
<comment type="caution">
    <text evidence="2">The sequence shown here is derived from an EMBL/GenBank/DDBJ whole genome shotgun (WGS) entry which is preliminary data.</text>
</comment>
<protein>
    <submittedName>
        <fullName evidence="2">Tetratricopeptide repeat protein</fullName>
    </submittedName>
</protein>
<dbReference type="InterPro" id="IPR011990">
    <property type="entry name" value="TPR-like_helical_dom_sf"/>
</dbReference>
<organism evidence="2 3">
    <name type="scientific">Novosphingobium organovorum</name>
    <dbReference type="NCBI Taxonomy" id="2930092"/>
    <lineage>
        <taxon>Bacteria</taxon>
        <taxon>Pseudomonadati</taxon>
        <taxon>Pseudomonadota</taxon>
        <taxon>Alphaproteobacteria</taxon>
        <taxon>Sphingomonadales</taxon>
        <taxon>Sphingomonadaceae</taxon>
        <taxon>Novosphingobium</taxon>
    </lineage>
</organism>
<accession>A0ABT0B8D1</accession>
<name>A0ABT0B8D1_9SPHN</name>
<evidence type="ECO:0000313" key="2">
    <source>
        <dbReference type="EMBL" id="MCJ2181309.1"/>
    </source>
</evidence>
<dbReference type="SUPFAM" id="SSF48452">
    <property type="entry name" value="TPR-like"/>
    <property type="match status" value="1"/>
</dbReference>
<feature type="region of interest" description="Disordered" evidence="1">
    <location>
        <begin position="212"/>
        <end position="236"/>
    </location>
</feature>